<feature type="transmembrane region" description="Helical" evidence="3">
    <location>
        <begin position="236"/>
        <end position="258"/>
    </location>
</feature>
<proteinExistence type="predicted"/>
<dbReference type="SUPFAM" id="SSF103473">
    <property type="entry name" value="MFS general substrate transporter"/>
    <property type="match status" value="1"/>
</dbReference>
<feature type="transmembrane region" description="Helical" evidence="3">
    <location>
        <begin position="99"/>
        <end position="120"/>
    </location>
</feature>
<dbReference type="InterPro" id="IPR011701">
    <property type="entry name" value="MFS"/>
</dbReference>
<feature type="transmembrane region" description="Helical" evidence="3">
    <location>
        <begin position="264"/>
        <end position="283"/>
    </location>
</feature>
<dbReference type="Proteomes" id="UP001519460">
    <property type="component" value="Unassembled WGS sequence"/>
</dbReference>
<reference evidence="6 7" key="1">
    <citation type="journal article" date="2023" name="Sci. Data">
        <title>Genome assembly of the Korean intertidal mud-creeper Batillaria attramentaria.</title>
        <authorList>
            <person name="Patra A.K."/>
            <person name="Ho P.T."/>
            <person name="Jun S."/>
            <person name="Lee S.J."/>
            <person name="Kim Y."/>
            <person name="Won Y.J."/>
        </authorList>
    </citation>
    <scope>NUCLEOTIDE SEQUENCE [LARGE SCALE GENOMIC DNA]</scope>
    <source>
        <strain evidence="6">Wonlab-2016</strain>
    </source>
</reference>
<evidence type="ECO:0000313" key="6">
    <source>
        <dbReference type="EMBL" id="KAK7481540.1"/>
    </source>
</evidence>
<sequence>PLASVIINMVNCRACVVLSGILCLAGFTLSTFVNFYLLFLSFTLVGVGRALGYTGSLMVLAYYFPNSTSMVTGICMAGAAMGMFIHPPLFAFLDEMYGLQGAFLLSGAVAFHGTLCGLLMRPSRFERELELKIMDTVVCFERRRVQGSHVRHVFCADSQDWLSVLADRAFLSFLLSTFFFVMAYDTLLIVLPTYTIRLSGLSETEASFAASVTGISSVVSRLLGGVLAHDRRVGSLLLYCGILGVETLSTLAAPPLLLSGQAGAFTYSLLVGLYTGSAVALINPVTVKVIGLHKLATGLGINLFFTGVGALIGAPLLGENLYPTTKETVTPRTNHADLSFFLPLAGMFGLSVAFGLLVAYIRPSAATDEYPDVPPSHPDRPNPEDVETTGSSPTSLCHVTLGATSTAYGMELCAVRGRQGQLVTTVDFGSPAAAAGLQQGDIIVEVNGDDVRMEDIHQVVGKIRACGDQVALLVLRCQADNTDRETGDTDRQTDNTDRQTDNTDRETDDTDRQSDNTDCQTDNTGRQTDNTDRQTDDTDCQTNSTDL</sequence>
<evidence type="ECO:0000256" key="1">
    <source>
        <dbReference type="ARBA" id="ARBA00004141"/>
    </source>
</evidence>
<dbReference type="PANTHER" id="PTHR11360:SF284">
    <property type="entry name" value="EG:103B4.3 PROTEIN-RELATED"/>
    <property type="match status" value="1"/>
</dbReference>
<name>A0ABD0K3S8_9CAEN</name>
<feature type="transmembrane region" description="Helical" evidence="3">
    <location>
        <begin position="12"/>
        <end position="33"/>
    </location>
</feature>
<feature type="transmembrane region" description="Helical" evidence="3">
    <location>
        <begin position="206"/>
        <end position="224"/>
    </location>
</feature>
<feature type="non-terminal residue" evidence="6">
    <location>
        <position position="1"/>
    </location>
</feature>
<comment type="caution">
    <text evidence="6">The sequence shown here is derived from an EMBL/GenBank/DDBJ whole genome shotgun (WGS) entry which is preliminary data.</text>
</comment>
<evidence type="ECO:0000256" key="2">
    <source>
        <dbReference type="SAM" id="MobiDB-lite"/>
    </source>
</evidence>
<dbReference type="GO" id="GO:0016020">
    <property type="term" value="C:membrane"/>
    <property type="evidence" value="ECO:0007669"/>
    <property type="project" value="UniProtKB-SubCell"/>
</dbReference>
<feature type="transmembrane region" description="Helical" evidence="3">
    <location>
        <begin position="71"/>
        <end position="93"/>
    </location>
</feature>
<dbReference type="InterPro" id="IPR041489">
    <property type="entry name" value="PDZ_6"/>
</dbReference>
<feature type="compositionally biased region" description="Basic and acidic residues" evidence="2">
    <location>
        <begin position="482"/>
        <end position="515"/>
    </location>
</feature>
<keyword evidence="7" id="KW-1185">Reference proteome</keyword>
<comment type="subcellular location">
    <subcellularLocation>
        <location evidence="1">Membrane</location>
        <topology evidence="1">Multi-pass membrane protein</topology>
    </subcellularLocation>
</comment>
<feature type="compositionally biased region" description="Polar residues" evidence="2">
    <location>
        <begin position="516"/>
        <end position="525"/>
    </location>
</feature>
<accession>A0ABD0K3S8</accession>
<feature type="domain" description="Major facilitator superfamily (MFS) profile" evidence="5">
    <location>
        <begin position="1"/>
        <end position="125"/>
    </location>
</feature>
<feature type="transmembrane region" description="Helical" evidence="3">
    <location>
        <begin position="169"/>
        <end position="194"/>
    </location>
</feature>
<dbReference type="SMART" id="SM00228">
    <property type="entry name" value="PDZ"/>
    <property type="match status" value="1"/>
</dbReference>
<dbReference type="EMBL" id="JACVVK020000260">
    <property type="protein sequence ID" value="KAK7481540.1"/>
    <property type="molecule type" value="Genomic_DNA"/>
</dbReference>
<evidence type="ECO:0000256" key="3">
    <source>
        <dbReference type="SAM" id="Phobius"/>
    </source>
</evidence>
<evidence type="ECO:0000313" key="7">
    <source>
        <dbReference type="Proteomes" id="UP001519460"/>
    </source>
</evidence>
<dbReference type="SUPFAM" id="SSF50156">
    <property type="entry name" value="PDZ domain-like"/>
    <property type="match status" value="1"/>
</dbReference>
<dbReference type="Gene3D" id="1.20.1250.20">
    <property type="entry name" value="MFS general substrate transporter like domains"/>
    <property type="match status" value="2"/>
</dbReference>
<dbReference type="PANTHER" id="PTHR11360">
    <property type="entry name" value="MONOCARBOXYLATE TRANSPORTER"/>
    <property type="match status" value="1"/>
</dbReference>
<dbReference type="Pfam" id="PF07690">
    <property type="entry name" value="MFS_1"/>
    <property type="match status" value="1"/>
</dbReference>
<feature type="transmembrane region" description="Helical" evidence="3">
    <location>
        <begin position="295"/>
        <end position="318"/>
    </location>
</feature>
<keyword evidence="3" id="KW-1133">Transmembrane helix</keyword>
<dbReference type="PROSITE" id="PS50106">
    <property type="entry name" value="PDZ"/>
    <property type="match status" value="1"/>
</dbReference>
<dbReference type="AlphaFoldDB" id="A0ABD0K3S8"/>
<dbReference type="InterPro" id="IPR036259">
    <property type="entry name" value="MFS_trans_sf"/>
</dbReference>
<evidence type="ECO:0000259" key="4">
    <source>
        <dbReference type="PROSITE" id="PS50106"/>
    </source>
</evidence>
<dbReference type="InterPro" id="IPR020846">
    <property type="entry name" value="MFS_dom"/>
</dbReference>
<protein>
    <recommendedName>
        <fullName evidence="8">PDZ domain-containing protein</fullName>
    </recommendedName>
</protein>
<feature type="transmembrane region" description="Helical" evidence="3">
    <location>
        <begin position="39"/>
        <end position="64"/>
    </location>
</feature>
<feature type="region of interest" description="Disordered" evidence="2">
    <location>
        <begin position="368"/>
        <end position="395"/>
    </location>
</feature>
<dbReference type="InterPro" id="IPR001478">
    <property type="entry name" value="PDZ"/>
</dbReference>
<dbReference type="InterPro" id="IPR050327">
    <property type="entry name" value="Proton-linked_MCT"/>
</dbReference>
<gene>
    <name evidence="6" type="ORF">BaRGS_00027189</name>
</gene>
<dbReference type="InterPro" id="IPR036034">
    <property type="entry name" value="PDZ_sf"/>
</dbReference>
<evidence type="ECO:0008006" key="8">
    <source>
        <dbReference type="Google" id="ProtNLM"/>
    </source>
</evidence>
<organism evidence="6 7">
    <name type="scientific">Batillaria attramentaria</name>
    <dbReference type="NCBI Taxonomy" id="370345"/>
    <lineage>
        <taxon>Eukaryota</taxon>
        <taxon>Metazoa</taxon>
        <taxon>Spiralia</taxon>
        <taxon>Lophotrochozoa</taxon>
        <taxon>Mollusca</taxon>
        <taxon>Gastropoda</taxon>
        <taxon>Caenogastropoda</taxon>
        <taxon>Sorbeoconcha</taxon>
        <taxon>Cerithioidea</taxon>
        <taxon>Batillariidae</taxon>
        <taxon>Batillaria</taxon>
    </lineage>
</organism>
<keyword evidence="3" id="KW-0472">Membrane</keyword>
<dbReference type="CDD" id="cd06768">
    <property type="entry name" value="PDZ_NHERF-like"/>
    <property type="match status" value="1"/>
</dbReference>
<feature type="domain" description="PDZ" evidence="4">
    <location>
        <begin position="398"/>
        <end position="478"/>
    </location>
</feature>
<feature type="region of interest" description="Disordered" evidence="2">
    <location>
        <begin position="482"/>
        <end position="547"/>
    </location>
</feature>
<keyword evidence="3" id="KW-0812">Transmembrane</keyword>
<feature type="transmembrane region" description="Helical" evidence="3">
    <location>
        <begin position="338"/>
        <end position="361"/>
    </location>
</feature>
<evidence type="ECO:0000259" key="5">
    <source>
        <dbReference type="PROSITE" id="PS50850"/>
    </source>
</evidence>
<dbReference type="Gene3D" id="2.30.42.10">
    <property type="match status" value="1"/>
</dbReference>
<dbReference type="Pfam" id="PF17820">
    <property type="entry name" value="PDZ_6"/>
    <property type="match status" value="1"/>
</dbReference>
<dbReference type="PROSITE" id="PS50850">
    <property type="entry name" value="MFS"/>
    <property type="match status" value="1"/>
</dbReference>